<dbReference type="PROSITE" id="PS50011">
    <property type="entry name" value="PROTEIN_KINASE_DOM"/>
    <property type="match status" value="1"/>
</dbReference>
<evidence type="ECO:0000256" key="2">
    <source>
        <dbReference type="ARBA" id="ARBA00022679"/>
    </source>
</evidence>
<keyword evidence="4" id="KW-0418">Kinase</keyword>
<keyword evidence="9" id="KW-1185">Reference proteome</keyword>
<evidence type="ECO:0000313" key="8">
    <source>
        <dbReference type="EMBL" id="PIL24296.1"/>
    </source>
</evidence>
<dbReference type="GO" id="GO:0005524">
    <property type="term" value="F:ATP binding"/>
    <property type="evidence" value="ECO:0007669"/>
    <property type="project" value="UniProtKB-KW"/>
</dbReference>
<evidence type="ECO:0000256" key="1">
    <source>
        <dbReference type="ARBA" id="ARBA00022527"/>
    </source>
</evidence>
<dbReference type="Gene3D" id="3.30.200.20">
    <property type="entry name" value="Phosphorylase Kinase, domain 1"/>
    <property type="match status" value="1"/>
</dbReference>
<dbReference type="InterPro" id="IPR000719">
    <property type="entry name" value="Prot_kinase_dom"/>
</dbReference>
<keyword evidence="5" id="KW-0067">ATP-binding</keyword>
<dbReference type="PANTHER" id="PTHR24351">
    <property type="entry name" value="RIBOSOMAL PROTEIN S6 KINASE"/>
    <property type="match status" value="1"/>
</dbReference>
<evidence type="ECO:0000256" key="4">
    <source>
        <dbReference type="ARBA" id="ARBA00022777"/>
    </source>
</evidence>
<dbReference type="EMBL" id="AYKW01000067">
    <property type="protein sequence ID" value="PIL24296.1"/>
    <property type="molecule type" value="Genomic_DNA"/>
</dbReference>
<evidence type="ECO:0000256" key="5">
    <source>
        <dbReference type="ARBA" id="ARBA00022840"/>
    </source>
</evidence>
<dbReference type="Gene3D" id="1.10.510.10">
    <property type="entry name" value="Transferase(Phosphotransferase) domain 1"/>
    <property type="match status" value="2"/>
</dbReference>
<dbReference type="GO" id="GO:0004674">
    <property type="term" value="F:protein serine/threonine kinase activity"/>
    <property type="evidence" value="ECO:0007669"/>
    <property type="project" value="UniProtKB-KW"/>
</dbReference>
<proteinExistence type="predicted"/>
<keyword evidence="6" id="KW-0175">Coiled coil</keyword>
<dbReference type="PROSITE" id="PS00108">
    <property type="entry name" value="PROTEIN_KINASE_ST"/>
    <property type="match status" value="1"/>
</dbReference>
<dbReference type="OrthoDB" id="10252171at2759"/>
<dbReference type="InterPro" id="IPR011009">
    <property type="entry name" value="Kinase-like_dom_sf"/>
</dbReference>
<evidence type="ECO:0000256" key="6">
    <source>
        <dbReference type="SAM" id="Coils"/>
    </source>
</evidence>
<comment type="caution">
    <text evidence="8">The sequence shown here is derived from an EMBL/GenBank/DDBJ whole genome shotgun (WGS) entry which is preliminary data.</text>
</comment>
<dbReference type="SUPFAM" id="SSF56112">
    <property type="entry name" value="Protein kinase-like (PK-like)"/>
    <property type="match status" value="1"/>
</dbReference>
<keyword evidence="2" id="KW-0808">Transferase</keyword>
<gene>
    <name evidence="8" type="ORF">GSI_14049</name>
</gene>
<evidence type="ECO:0000259" key="7">
    <source>
        <dbReference type="PROSITE" id="PS50011"/>
    </source>
</evidence>
<organism evidence="8 9">
    <name type="scientific">Ganoderma sinense ZZ0214-1</name>
    <dbReference type="NCBI Taxonomy" id="1077348"/>
    <lineage>
        <taxon>Eukaryota</taxon>
        <taxon>Fungi</taxon>
        <taxon>Dikarya</taxon>
        <taxon>Basidiomycota</taxon>
        <taxon>Agaricomycotina</taxon>
        <taxon>Agaricomycetes</taxon>
        <taxon>Polyporales</taxon>
        <taxon>Polyporaceae</taxon>
        <taxon>Ganoderma</taxon>
    </lineage>
</organism>
<accession>A0A2G8RS06</accession>
<protein>
    <recommendedName>
        <fullName evidence="7">Protein kinase domain-containing protein</fullName>
    </recommendedName>
</protein>
<feature type="coiled-coil region" evidence="6">
    <location>
        <begin position="239"/>
        <end position="272"/>
    </location>
</feature>
<dbReference type="Pfam" id="PF00069">
    <property type="entry name" value="Pkinase"/>
    <property type="match status" value="1"/>
</dbReference>
<keyword evidence="1" id="KW-0723">Serine/threonine-protein kinase</keyword>
<dbReference type="AlphaFoldDB" id="A0A2G8RS06"/>
<reference evidence="8 9" key="1">
    <citation type="journal article" date="2015" name="Sci. Rep.">
        <title>Chromosome-level genome map provides insights into diverse defense mechanisms in the medicinal fungus Ganoderma sinense.</title>
        <authorList>
            <person name="Zhu Y."/>
            <person name="Xu J."/>
            <person name="Sun C."/>
            <person name="Zhou S."/>
            <person name="Xu H."/>
            <person name="Nelson D.R."/>
            <person name="Qian J."/>
            <person name="Song J."/>
            <person name="Luo H."/>
            <person name="Xiang L."/>
            <person name="Li Y."/>
            <person name="Xu Z."/>
            <person name="Ji A."/>
            <person name="Wang L."/>
            <person name="Lu S."/>
            <person name="Hayward A."/>
            <person name="Sun W."/>
            <person name="Li X."/>
            <person name="Schwartz D.C."/>
            <person name="Wang Y."/>
            <person name="Chen S."/>
        </authorList>
    </citation>
    <scope>NUCLEOTIDE SEQUENCE [LARGE SCALE GENOMIC DNA]</scope>
    <source>
        <strain evidence="8 9">ZZ0214-1</strain>
    </source>
</reference>
<dbReference type="Proteomes" id="UP000230002">
    <property type="component" value="Unassembled WGS sequence"/>
</dbReference>
<name>A0A2G8RS06_9APHY</name>
<dbReference type="InterPro" id="IPR008271">
    <property type="entry name" value="Ser/Thr_kinase_AS"/>
</dbReference>
<feature type="domain" description="Protein kinase" evidence="7">
    <location>
        <begin position="1"/>
        <end position="175"/>
    </location>
</feature>
<evidence type="ECO:0000313" key="9">
    <source>
        <dbReference type="Proteomes" id="UP000230002"/>
    </source>
</evidence>
<evidence type="ECO:0000256" key="3">
    <source>
        <dbReference type="ARBA" id="ARBA00022741"/>
    </source>
</evidence>
<sequence length="279" mass="32053">MLDAYMDPRNTYLLLELGTCGSVQDRILRTDGLPLEEARFYYSNLILGIEFLHSQGIIHRDIKADNLLISANGYAMITDFGVAHPEVINDNTNLPAARYAIDWWAAGVTLFDMLMNNLPFGIDTSEILANVQAQKVTYPWKQPVTVREHFKKVFVYDLDKRLGASSVKQKDGTFVNVELRECPLFESVDWQRLAGRVDPAPFVPDPMLDPSRQVHKRRLPKQRKLPEIRIKRPSHMLEYDQFRAEAERARKRRRIAEEEEELEDDIRAANTICAVSPAV</sequence>
<dbReference type="SMART" id="SM00220">
    <property type="entry name" value="S_TKc"/>
    <property type="match status" value="1"/>
</dbReference>
<keyword evidence="3" id="KW-0547">Nucleotide-binding</keyword>
<dbReference type="STRING" id="1077348.A0A2G8RS06"/>